<proteinExistence type="predicted"/>
<keyword evidence="1" id="KW-0472">Membrane</keyword>
<sequence>MANKTTLKRLEDELGGFKRIQQGTRNFSRNLLGVAAGLNLQQHENGVEVNPHQQQHTTRFINLPSNLITTVMVFSIMMILVSFFEVKLKTIIYGLTTLWIIIIIWLIFTSYLKKIELK</sequence>
<dbReference type="AlphaFoldDB" id="A0A813VKS2"/>
<name>A0A813VKS2_9BILA</name>
<feature type="transmembrane region" description="Helical" evidence="1">
    <location>
        <begin position="63"/>
        <end position="84"/>
    </location>
</feature>
<evidence type="ECO:0000313" key="3">
    <source>
        <dbReference type="EMBL" id="CAF4162695.1"/>
    </source>
</evidence>
<gene>
    <name evidence="3" type="ORF">OKA104_LOCUS38892</name>
    <name evidence="2" type="ORF">VCS650_LOCUS6197</name>
</gene>
<dbReference type="Proteomes" id="UP000663881">
    <property type="component" value="Unassembled WGS sequence"/>
</dbReference>
<keyword evidence="1" id="KW-1133">Transmembrane helix</keyword>
<evidence type="ECO:0000313" key="4">
    <source>
        <dbReference type="Proteomes" id="UP000663891"/>
    </source>
</evidence>
<dbReference type="EMBL" id="CAJNON010000037">
    <property type="protein sequence ID" value="CAF0842130.1"/>
    <property type="molecule type" value="Genomic_DNA"/>
</dbReference>
<reference evidence="2" key="1">
    <citation type="submission" date="2021-02" db="EMBL/GenBank/DDBJ databases">
        <authorList>
            <person name="Nowell W R."/>
        </authorList>
    </citation>
    <scope>NUCLEOTIDE SEQUENCE</scope>
</reference>
<accession>A0A813VKS2</accession>
<protein>
    <submittedName>
        <fullName evidence="2">Uncharacterized protein</fullName>
    </submittedName>
</protein>
<feature type="transmembrane region" description="Helical" evidence="1">
    <location>
        <begin position="90"/>
        <end position="112"/>
    </location>
</feature>
<evidence type="ECO:0000313" key="2">
    <source>
        <dbReference type="EMBL" id="CAF0842130.1"/>
    </source>
</evidence>
<dbReference type="Proteomes" id="UP000663891">
    <property type="component" value="Unassembled WGS sequence"/>
</dbReference>
<dbReference type="EMBL" id="CAJOAY010007288">
    <property type="protein sequence ID" value="CAF4162695.1"/>
    <property type="molecule type" value="Genomic_DNA"/>
</dbReference>
<keyword evidence="1" id="KW-0812">Transmembrane</keyword>
<evidence type="ECO:0000256" key="1">
    <source>
        <dbReference type="SAM" id="Phobius"/>
    </source>
</evidence>
<organism evidence="2 4">
    <name type="scientific">Adineta steineri</name>
    <dbReference type="NCBI Taxonomy" id="433720"/>
    <lineage>
        <taxon>Eukaryota</taxon>
        <taxon>Metazoa</taxon>
        <taxon>Spiralia</taxon>
        <taxon>Gnathifera</taxon>
        <taxon>Rotifera</taxon>
        <taxon>Eurotatoria</taxon>
        <taxon>Bdelloidea</taxon>
        <taxon>Adinetida</taxon>
        <taxon>Adinetidae</taxon>
        <taxon>Adineta</taxon>
    </lineage>
</organism>
<comment type="caution">
    <text evidence="2">The sequence shown here is derived from an EMBL/GenBank/DDBJ whole genome shotgun (WGS) entry which is preliminary data.</text>
</comment>